<evidence type="ECO:0000313" key="1">
    <source>
        <dbReference type="EnsemblPlants" id="Kaladp0060s0377.1.v1.1.CDS.1"/>
    </source>
</evidence>
<dbReference type="PANTHER" id="PTHR35687:SF1">
    <property type="entry name" value="OS07G0516700 PROTEIN"/>
    <property type="match status" value="1"/>
</dbReference>
<keyword evidence="2" id="KW-1185">Reference proteome</keyword>
<dbReference type="Proteomes" id="UP000594263">
    <property type="component" value="Unplaced"/>
</dbReference>
<accession>A0A7N0UC59</accession>
<dbReference type="EnsemblPlants" id="Kaladp0060s0377.1.v1.1">
    <property type="protein sequence ID" value="Kaladp0060s0377.1.v1.1.CDS.1"/>
    <property type="gene ID" value="Kaladp0060s0377.v1.1"/>
</dbReference>
<organism evidence="1 2">
    <name type="scientific">Kalanchoe fedtschenkoi</name>
    <name type="common">Lavender scallops</name>
    <name type="synonym">South American air plant</name>
    <dbReference type="NCBI Taxonomy" id="63787"/>
    <lineage>
        <taxon>Eukaryota</taxon>
        <taxon>Viridiplantae</taxon>
        <taxon>Streptophyta</taxon>
        <taxon>Embryophyta</taxon>
        <taxon>Tracheophyta</taxon>
        <taxon>Spermatophyta</taxon>
        <taxon>Magnoliopsida</taxon>
        <taxon>eudicotyledons</taxon>
        <taxon>Gunneridae</taxon>
        <taxon>Pentapetalae</taxon>
        <taxon>Saxifragales</taxon>
        <taxon>Crassulaceae</taxon>
        <taxon>Kalanchoe</taxon>
    </lineage>
</organism>
<dbReference type="OMA" id="FLRMKIF"/>
<reference evidence="1" key="1">
    <citation type="submission" date="2021-01" db="UniProtKB">
        <authorList>
            <consortium name="EnsemblPlants"/>
        </authorList>
    </citation>
    <scope>IDENTIFICATION</scope>
</reference>
<dbReference type="Gramene" id="Kaladp0060s0377.1.v1.1">
    <property type="protein sequence ID" value="Kaladp0060s0377.1.v1.1.CDS.1"/>
    <property type="gene ID" value="Kaladp0060s0377.v1.1"/>
</dbReference>
<protein>
    <submittedName>
        <fullName evidence="1">Uncharacterized protein</fullName>
    </submittedName>
</protein>
<name>A0A7N0UC59_KALFE</name>
<sequence>MAAALFTKNPAGPYAYTKMDAEDPEELVHRRAQFLIYKAMQQIENRRRPSQIRVRISKLKIKIGRRLTKLRRSLMISVGAARACAARQLKRLVCSKDSSLGLPRGLGIV</sequence>
<proteinExistence type="predicted"/>
<dbReference type="PANTHER" id="PTHR35687">
    <property type="entry name" value="OS07G0516700 PROTEIN"/>
    <property type="match status" value="1"/>
</dbReference>
<evidence type="ECO:0000313" key="2">
    <source>
        <dbReference type="Proteomes" id="UP000594263"/>
    </source>
</evidence>
<dbReference type="AlphaFoldDB" id="A0A7N0UC59"/>